<dbReference type="EMBL" id="JAQOWY010000518">
    <property type="protein sequence ID" value="KAK1840954.1"/>
    <property type="molecule type" value="Genomic_DNA"/>
</dbReference>
<evidence type="ECO:0000256" key="1">
    <source>
        <dbReference type="SAM" id="MobiDB-lite"/>
    </source>
</evidence>
<comment type="caution">
    <text evidence="2">The sequence shown here is derived from an EMBL/GenBank/DDBJ whole genome shotgun (WGS) entry which is preliminary data.</text>
</comment>
<dbReference type="AlphaFoldDB" id="A0AAD9A4H2"/>
<organism evidence="2 3">
    <name type="scientific">Colletotrichum chrysophilum</name>
    <dbReference type="NCBI Taxonomy" id="1836956"/>
    <lineage>
        <taxon>Eukaryota</taxon>
        <taxon>Fungi</taxon>
        <taxon>Dikarya</taxon>
        <taxon>Ascomycota</taxon>
        <taxon>Pezizomycotina</taxon>
        <taxon>Sordariomycetes</taxon>
        <taxon>Hypocreomycetidae</taxon>
        <taxon>Glomerellales</taxon>
        <taxon>Glomerellaceae</taxon>
        <taxon>Colletotrichum</taxon>
        <taxon>Colletotrichum gloeosporioides species complex</taxon>
    </lineage>
</organism>
<reference evidence="2" key="1">
    <citation type="submission" date="2023-01" db="EMBL/GenBank/DDBJ databases">
        <title>Colletotrichum chrysophilum M932 genome sequence.</title>
        <authorList>
            <person name="Baroncelli R."/>
        </authorList>
    </citation>
    <scope>NUCLEOTIDE SEQUENCE</scope>
    <source>
        <strain evidence="2">M932</strain>
    </source>
</reference>
<keyword evidence="3" id="KW-1185">Reference proteome</keyword>
<name>A0AAD9A4H2_9PEZI</name>
<evidence type="ECO:0000313" key="3">
    <source>
        <dbReference type="Proteomes" id="UP001243330"/>
    </source>
</evidence>
<gene>
    <name evidence="2" type="ORF">CCHR01_16429</name>
</gene>
<feature type="compositionally biased region" description="Basic and acidic residues" evidence="1">
    <location>
        <begin position="677"/>
        <end position="686"/>
    </location>
</feature>
<evidence type="ECO:0000313" key="2">
    <source>
        <dbReference type="EMBL" id="KAK1840954.1"/>
    </source>
</evidence>
<feature type="region of interest" description="Disordered" evidence="1">
    <location>
        <begin position="672"/>
        <end position="696"/>
    </location>
</feature>
<dbReference type="Proteomes" id="UP001243330">
    <property type="component" value="Unassembled WGS sequence"/>
</dbReference>
<accession>A0AAD9A4H2</accession>
<protein>
    <submittedName>
        <fullName evidence="2">Uncharacterized protein</fullName>
    </submittedName>
</protein>
<sequence length="696" mass="78806">MINTHELLHGHGQGLPLTARGGDIDVATKPEAAGPIQGPFAWPPRFFERQTISKSWENKPWAQCQGADAFNSPEDEISFFLRIDDDSARYQGRVRPILDICSGASLGDLLDGDAPGPLKKMAWLIDGNNSEGFWRSRPCLGALSARQLAAELIKDRYAVADAVDELDEDPSPIEAERRLIYLTDLDRWGILALVRTAPESQARVLGEFFQKHLCARSSIGVSFASEGPEMFTLEFHLPFRVWRITDSLMHDDRLKSSDQEPLRSSRNLTFLVPTSHGSTNGKVHGVYSGHIGCMIMGYDQSRWTAHFAIDTWFDECEDAQDKVMRYQYHIEEGMEVDPLSCGKDDANMPIWHPRAYFLRIMGIRLEQVRDEWELIRQNLHNGIAAVFNRYYVQISKQKEILSRIRPFSTGADPEEYGQEFEAFESSLGELKPIVQELSHDLQETLEIGESFLSREVNFFLNYDGYPGDASNCYPFLSEIRRKFNELRQLCIFFKSLEARCVDMMDNSEAARRKFTSPFTHTTALFSADDVVPFKKDWRSFLLSNICASVLVFLINKALKLWIQYTSKRPQEEKRGVTAITRALLPLHNSPSLATETRETRSLPTNQQVAQPILRAQTDGSSMTESTCVEAAGSHIMPSEASETVGVRSLENGEIFSYCSCIKRSFSNYLWSPRRRSPRSEDLEMGQKEVSPAAGTT</sequence>
<proteinExistence type="predicted"/>